<dbReference type="PANTHER" id="PTHR43065">
    <property type="entry name" value="SENSOR HISTIDINE KINASE"/>
    <property type="match status" value="1"/>
</dbReference>
<keyword evidence="8" id="KW-1185">Reference proteome</keyword>
<accession>A0ABQ0AB06</accession>
<dbReference type="InterPro" id="IPR036890">
    <property type="entry name" value="HATPase_C_sf"/>
</dbReference>
<dbReference type="Gene3D" id="3.30.565.10">
    <property type="entry name" value="Histidine kinase-like ATPase, C-terminal domain"/>
    <property type="match status" value="1"/>
</dbReference>
<dbReference type="InterPro" id="IPR036097">
    <property type="entry name" value="HisK_dim/P_sf"/>
</dbReference>
<keyword evidence="5" id="KW-0175">Coiled coil</keyword>
<sequence length="473" mass="53265">MYVTEDELAKLYPFYFFVEANGAISAIGPSLNRYLDESNLQQSLFHHFQFVSPAITGFEELLGQLNQVFIIQPRQKTELSLRGQFLELKEEGLLLFAGSPWADNFKNLEELGISREDFALCEPITHFLMVMEAQQTSLEKSEDSAKELSKENAMLEKRVQRRTARLTEINEELIQSQEKLQQEMAHRETMEVEQRFSQKMEALGQLSAGIAHEINTPIQFVGDSIFFLKESIEDLQRGLKEFEELVDKKDSAKVQRIAEINEMLDLDYLSERIPESIDRASQGIARVSEIIQAMKSFTRSESKQKALADINTAIESTLLVAGSEYKYNAQVDKDFGDIPQIYCYISDLSQVLLNMIVNSAHAIEERFGSTPADIVGKIALTTRKVDNDIVITIWDNGSGIPSEVIDKIYDPFFTTKQVGKGTGQGLALVHRIICDGHNGKINVSSADNEGTQFEIILPILESPDIAETTDEST</sequence>
<dbReference type="SUPFAM" id="SSF47384">
    <property type="entry name" value="Homodimeric domain of signal transducing histidine kinase"/>
    <property type="match status" value="1"/>
</dbReference>
<dbReference type="Gene3D" id="3.30.450.260">
    <property type="entry name" value="Haem NO binding associated domain"/>
    <property type="match status" value="1"/>
</dbReference>
<dbReference type="SMART" id="SM00387">
    <property type="entry name" value="HATPase_c"/>
    <property type="match status" value="1"/>
</dbReference>
<dbReference type="InterPro" id="IPR003594">
    <property type="entry name" value="HATPase_dom"/>
</dbReference>
<dbReference type="InterPro" id="IPR011645">
    <property type="entry name" value="HNOB_dom_associated"/>
</dbReference>
<dbReference type="RefSeq" id="WP_353303538.1">
    <property type="nucleotide sequence ID" value="NZ_BAABWN010000008.1"/>
</dbReference>
<dbReference type="PRINTS" id="PR00344">
    <property type="entry name" value="BCTRLSENSOR"/>
</dbReference>
<dbReference type="CDD" id="cd00082">
    <property type="entry name" value="HisKA"/>
    <property type="match status" value="1"/>
</dbReference>
<dbReference type="InterPro" id="IPR003661">
    <property type="entry name" value="HisK_dim/P_dom"/>
</dbReference>
<dbReference type="Pfam" id="PF07701">
    <property type="entry name" value="HNOBA"/>
    <property type="match status" value="1"/>
</dbReference>
<gene>
    <name evidence="7" type="ORF">NBRC116591_26430</name>
</gene>
<dbReference type="InterPro" id="IPR005467">
    <property type="entry name" value="His_kinase_dom"/>
</dbReference>
<dbReference type="Proteomes" id="UP001465153">
    <property type="component" value="Unassembled WGS sequence"/>
</dbReference>
<keyword evidence="3" id="KW-0547">Nucleotide-binding</keyword>
<comment type="catalytic activity">
    <reaction evidence="1">
        <text>ATP + protein L-histidine = ADP + protein N-phospho-L-histidine.</text>
        <dbReference type="EC" id="2.7.13.3"/>
    </reaction>
</comment>
<keyword evidence="4" id="KW-0141">cGMP biosynthesis</keyword>
<proteinExistence type="predicted"/>
<dbReference type="SUPFAM" id="SSF55874">
    <property type="entry name" value="ATPase domain of HSP90 chaperone/DNA topoisomerase II/histidine kinase"/>
    <property type="match status" value="1"/>
</dbReference>
<reference evidence="7 8" key="1">
    <citation type="submission" date="2024-04" db="EMBL/GenBank/DDBJ databases">
        <title>Draft genome sequence of Sessilibacter corallicola NBRC 116591.</title>
        <authorList>
            <person name="Miyakawa T."/>
            <person name="Kusuya Y."/>
            <person name="Miura T."/>
        </authorList>
    </citation>
    <scope>NUCLEOTIDE SEQUENCE [LARGE SCALE GENOMIC DNA]</scope>
    <source>
        <strain evidence="7 8">KU-00831-HH</strain>
    </source>
</reference>
<organism evidence="7 8">
    <name type="scientific">Sessilibacter corallicola</name>
    <dbReference type="NCBI Taxonomy" id="2904075"/>
    <lineage>
        <taxon>Bacteria</taxon>
        <taxon>Pseudomonadati</taxon>
        <taxon>Pseudomonadota</taxon>
        <taxon>Gammaproteobacteria</taxon>
        <taxon>Cellvibrionales</taxon>
        <taxon>Cellvibrionaceae</taxon>
        <taxon>Sessilibacter</taxon>
    </lineage>
</organism>
<evidence type="ECO:0000256" key="5">
    <source>
        <dbReference type="SAM" id="Coils"/>
    </source>
</evidence>
<evidence type="ECO:0000256" key="2">
    <source>
        <dbReference type="ARBA" id="ARBA00022553"/>
    </source>
</evidence>
<evidence type="ECO:0000313" key="7">
    <source>
        <dbReference type="EMBL" id="GAA6168832.1"/>
    </source>
</evidence>
<dbReference type="PANTHER" id="PTHR43065:SF50">
    <property type="entry name" value="HISTIDINE KINASE"/>
    <property type="match status" value="1"/>
</dbReference>
<keyword evidence="2" id="KW-0597">Phosphoprotein</keyword>
<dbReference type="Gene3D" id="1.10.287.130">
    <property type="match status" value="1"/>
</dbReference>
<evidence type="ECO:0000256" key="4">
    <source>
        <dbReference type="ARBA" id="ARBA00023293"/>
    </source>
</evidence>
<dbReference type="Pfam" id="PF02518">
    <property type="entry name" value="HATPase_c"/>
    <property type="match status" value="1"/>
</dbReference>
<evidence type="ECO:0000256" key="1">
    <source>
        <dbReference type="ARBA" id="ARBA00000085"/>
    </source>
</evidence>
<dbReference type="InterPro" id="IPR004358">
    <property type="entry name" value="Sig_transdc_His_kin-like_C"/>
</dbReference>
<dbReference type="InterPro" id="IPR042463">
    <property type="entry name" value="HNOB_dom_associated_sf"/>
</dbReference>
<evidence type="ECO:0000313" key="8">
    <source>
        <dbReference type="Proteomes" id="UP001465153"/>
    </source>
</evidence>
<feature type="domain" description="Histidine kinase" evidence="6">
    <location>
        <begin position="209"/>
        <end position="461"/>
    </location>
</feature>
<evidence type="ECO:0000256" key="3">
    <source>
        <dbReference type="ARBA" id="ARBA00022741"/>
    </source>
</evidence>
<dbReference type="PROSITE" id="PS50109">
    <property type="entry name" value="HIS_KIN"/>
    <property type="match status" value="1"/>
</dbReference>
<feature type="coiled-coil region" evidence="5">
    <location>
        <begin position="131"/>
        <end position="186"/>
    </location>
</feature>
<evidence type="ECO:0000259" key="6">
    <source>
        <dbReference type="PROSITE" id="PS50109"/>
    </source>
</evidence>
<name>A0ABQ0AB06_9GAMM</name>
<dbReference type="EMBL" id="BAABWN010000008">
    <property type="protein sequence ID" value="GAA6168832.1"/>
    <property type="molecule type" value="Genomic_DNA"/>
</dbReference>
<protein>
    <recommendedName>
        <fullName evidence="6">Histidine kinase domain-containing protein</fullName>
    </recommendedName>
</protein>
<comment type="caution">
    <text evidence="7">The sequence shown here is derived from an EMBL/GenBank/DDBJ whole genome shotgun (WGS) entry which is preliminary data.</text>
</comment>